<dbReference type="EMBL" id="MLAK01000753">
    <property type="protein sequence ID" value="OHT05582.1"/>
    <property type="molecule type" value="Genomic_DNA"/>
</dbReference>
<dbReference type="GO" id="GO:0005524">
    <property type="term" value="F:ATP binding"/>
    <property type="evidence" value="ECO:0007669"/>
    <property type="project" value="UniProtKB-KW"/>
</dbReference>
<dbReference type="Gene3D" id="3.40.50.300">
    <property type="entry name" value="P-loop containing nucleotide triphosphate hydrolases"/>
    <property type="match status" value="1"/>
</dbReference>
<evidence type="ECO:0000256" key="2">
    <source>
        <dbReference type="ARBA" id="ARBA00022741"/>
    </source>
</evidence>
<dbReference type="InterPro" id="IPR019591">
    <property type="entry name" value="Mrp/NBP35_ATP-bd"/>
</dbReference>
<dbReference type="GeneID" id="94839787"/>
<name>A0A1J4K7A7_9EUKA</name>
<dbReference type="SUPFAM" id="SSF52540">
    <property type="entry name" value="P-loop containing nucleoside triphosphate hydrolases"/>
    <property type="match status" value="1"/>
</dbReference>
<dbReference type="GO" id="GO:0046872">
    <property type="term" value="F:metal ion binding"/>
    <property type="evidence" value="ECO:0007669"/>
    <property type="project" value="UniProtKB-KW"/>
</dbReference>
<evidence type="ECO:0000256" key="4">
    <source>
        <dbReference type="ARBA" id="ARBA00023004"/>
    </source>
</evidence>
<dbReference type="Pfam" id="PF10609">
    <property type="entry name" value="ParA"/>
    <property type="match status" value="1"/>
</dbReference>
<evidence type="ECO:0000313" key="6">
    <source>
        <dbReference type="EMBL" id="OHT05582.1"/>
    </source>
</evidence>
<sequence>MSCSGDCANCPMREACGSGGVPDAMRAALKDVQDSLEKVRHKVLVLSGKGGVGKSTVTYLLSKYLSLDNIVGVLDLDLCGPSMPYLFKCQSERMHQTAFGLSPAYATDNISLVSAQFFLENEDDANIARGSTKNTYVLQFLKDVDWGDTEYLVVDTPPGTSDEHLSIVSFMSQSGIDGAVIVTTPEEVAISDVRREIKFCQRAGVKILGIIENMSSFTCQRCGKSSSIYPQTNGGAEQLCREESLPLLGKLPIDPSLVAGCIGENFEISPAIQESLDRIGSNLMGVLGESNL</sequence>
<dbReference type="GO" id="GO:0005829">
    <property type="term" value="C:cytosol"/>
    <property type="evidence" value="ECO:0007669"/>
    <property type="project" value="TreeGrafter"/>
</dbReference>
<gene>
    <name evidence="6" type="primary">nubp1</name>
    <name evidence="6" type="ORF">TRFO_26659</name>
</gene>
<dbReference type="OrthoDB" id="1741334at2759"/>
<keyword evidence="3" id="KW-0067">ATP-binding</keyword>
<comment type="caution">
    <text evidence="6">The sequence shown here is derived from an EMBL/GenBank/DDBJ whole genome shotgun (WGS) entry which is preliminary data.</text>
</comment>
<keyword evidence="7" id="KW-1185">Reference proteome</keyword>
<dbReference type="HAMAP" id="MF_02040">
    <property type="entry name" value="Mrp_NBP35"/>
    <property type="match status" value="1"/>
</dbReference>
<dbReference type="RefSeq" id="XP_068358718.1">
    <property type="nucleotide sequence ID" value="XM_068505083.1"/>
</dbReference>
<keyword evidence="4" id="KW-0408">Iron</keyword>
<proteinExistence type="inferred from homology"/>
<dbReference type="GO" id="GO:0140663">
    <property type="term" value="F:ATP-dependent FeS chaperone activity"/>
    <property type="evidence" value="ECO:0007669"/>
    <property type="project" value="InterPro"/>
</dbReference>
<dbReference type="GO" id="GO:0016226">
    <property type="term" value="P:iron-sulfur cluster assembly"/>
    <property type="evidence" value="ECO:0007669"/>
    <property type="project" value="InterPro"/>
</dbReference>
<accession>A0A1J4K7A7</accession>
<keyword evidence="2" id="KW-0547">Nucleotide-binding</keyword>
<evidence type="ECO:0000313" key="7">
    <source>
        <dbReference type="Proteomes" id="UP000179807"/>
    </source>
</evidence>
<evidence type="ECO:0000256" key="3">
    <source>
        <dbReference type="ARBA" id="ARBA00022840"/>
    </source>
</evidence>
<evidence type="ECO:0000256" key="5">
    <source>
        <dbReference type="ARBA" id="ARBA00023014"/>
    </source>
</evidence>
<dbReference type="VEuPathDB" id="TrichDB:TRFO_26659"/>
<dbReference type="PANTHER" id="PTHR23264:SF19">
    <property type="entry name" value="CYTOSOLIC FE-S CLUSTER ASSEMBLY FACTOR NUBP2"/>
    <property type="match status" value="1"/>
</dbReference>
<dbReference type="CDD" id="cd02037">
    <property type="entry name" value="Mrp_NBP35"/>
    <property type="match status" value="1"/>
</dbReference>
<keyword evidence="5" id="KW-0411">Iron-sulfur</keyword>
<organism evidence="6 7">
    <name type="scientific">Tritrichomonas foetus</name>
    <dbReference type="NCBI Taxonomy" id="1144522"/>
    <lineage>
        <taxon>Eukaryota</taxon>
        <taxon>Metamonada</taxon>
        <taxon>Parabasalia</taxon>
        <taxon>Tritrichomonadida</taxon>
        <taxon>Tritrichomonadidae</taxon>
        <taxon>Tritrichomonas</taxon>
    </lineage>
</organism>
<protein>
    <submittedName>
        <fullName evidence="6">Cytosolic Fe-S cluster assembly factor nubp1</fullName>
    </submittedName>
</protein>
<dbReference type="AlphaFoldDB" id="A0A1J4K7A7"/>
<keyword evidence="1" id="KW-0479">Metal-binding</keyword>
<dbReference type="InterPro" id="IPR033756">
    <property type="entry name" value="YlxH/NBP35"/>
</dbReference>
<dbReference type="GO" id="GO:0051536">
    <property type="term" value="F:iron-sulfur cluster binding"/>
    <property type="evidence" value="ECO:0007669"/>
    <property type="project" value="UniProtKB-KW"/>
</dbReference>
<evidence type="ECO:0000256" key="1">
    <source>
        <dbReference type="ARBA" id="ARBA00022723"/>
    </source>
</evidence>
<reference evidence="6" key="1">
    <citation type="submission" date="2016-10" db="EMBL/GenBank/DDBJ databases">
        <authorList>
            <person name="Benchimol M."/>
            <person name="Almeida L.G."/>
            <person name="Vasconcelos A.T."/>
            <person name="Perreira-Neves A."/>
            <person name="Rosa I.A."/>
            <person name="Tasca T."/>
            <person name="Bogo M.R."/>
            <person name="de Souza W."/>
        </authorList>
    </citation>
    <scope>NUCLEOTIDE SEQUENCE [LARGE SCALE GENOMIC DNA]</scope>
    <source>
        <strain evidence="6">K</strain>
    </source>
</reference>
<dbReference type="PANTHER" id="PTHR23264">
    <property type="entry name" value="NUCLEOTIDE-BINDING PROTEIN NBP35 YEAST -RELATED"/>
    <property type="match status" value="1"/>
</dbReference>
<dbReference type="InterPro" id="IPR027417">
    <property type="entry name" value="P-loop_NTPase"/>
</dbReference>
<dbReference type="Proteomes" id="UP000179807">
    <property type="component" value="Unassembled WGS sequence"/>
</dbReference>